<evidence type="ECO:0000313" key="1">
    <source>
        <dbReference type="EnsemblPlants" id="AUR62001581-RA:cds"/>
    </source>
</evidence>
<accession>A0A803KRC4</accession>
<dbReference type="Proteomes" id="UP000596660">
    <property type="component" value="Unplaced"/>
</dbReference>
<reference evidence="1" key="2">
    <citation type="submission" date="2021-03" db="UniProtKB">
        <authorList>
            <consortium name="EnsemblPlants"/>
        </authorList>
    </citation>
    <scope>IDENTIFICATION</scope>
</reference>
<sequence>MIKVSVDGSTVELERKMPVVTMMCRLESELPPASLFVRTNEGAIEVPATQAEASTRSC</sequence>
<dbReference type="EnsemblPlants" id="AUR62001581-RA">
    <property type="protein sequence ID" value="AUR62001581-RA:cds"/>
    <property type="gene ID" value="AUR62001581"/>
</dbReference>
<protein>
    <submittedName>
        <fullName evidence="1">Uncharacterized protein</fullName>
    </submittedName>
</protein>
<name>A0A803KRC4_CHEQI</name>
<reference evidence="1" key="1">
    <citation type="journal article" date="2017" name="Nature">
        <title>The genome of Chenopodium quinoa.</title>
        <authorList>
            <person name="Jarvis D.E."/>
            <person name="Ho Y.S."/>
            <person name="Lightfoot D.J."/>
            <person name="Schmoeckel S.M."/>
            <person name="Li B."/>
            <person name="Borm T.J.A."/>
            <person name="Ohyanagi H."/>
            <person name="Mineta K."/>
            <person name="Michell C.T."/>
            <person name="Saber N."/>
            <person name="Kharbatia N.M."/>
            <person name="Rupper R.R."/>
            <person name="Sharp A.R."/>
            <person name="Dally N."/>
            <person name="Boughton B.A."/>
            <person name="Woo Y.H."/>
            <person name="Gao G."/>
            <person name="Schijlen E.G.W.M."/>
            <person name="Guo X."/>
            <person name="Momin A.A."/>
            <person name="Negrao S."/>
            <person name="Al-Babili S."/>
            <person name="Gehring C."/>
            <person name="Roessner U."/>
            <person name="Jung C."/>
            <person name="Murphy K."/>
            <person name="Arold S.T."/>
            <person name="Gojobori T."/>
            <person name="van der Linden C.G."/>
            <person name="van Loo E.N."/>
            <person name="Jellen E.N."/>
            <person name="Maughan P.J."/>
            <person name="Tester M."/>
        </authorList>
    </citation>
    <scope>NUCLEOTIDE SEQUENCE [LARGE SCALE GENOMIC DNA]</scope>
    <source>
        <strain evidence="1">cv. PI 614886</strain>
    </source>
</reference>
<evidence type="ECO:0000313" key="2">
    <source>
        <dbReference type="Proteomes" id="UP000596660"/>
    </source>
</evidence>
<dbReference type="Gramene" id="AUR62001581-RA">
    <property type="protein sequence ID" value="AUR62001581-RA:cds"/>
    <property type="gene ID" value="AUR62001581"/>
</dbReference>
<organism evidence="1 2">
    <name type="scientific">Chenopodium quinoa</name>
    <name type="common">Quinoa</name>
    <dbReference type="NCBI Taxonomy" id="63459"/>
    <lineage>
        <taxon>Eukaryota</taxon>
        <taxon>Viridiplantae</taxon>
        <taxon>Streptophyta</taxon>
        <taxon>Embryophyta</taxon>
        <taxon>Tracheophyta</taxon>
        <taxon>Spermatophyta</taxon>
        <taxon>Magnoliopsida</taxon>
        <taxon>eudicotyledons</taxon>
        <taxon>Gunneridae</taxon>
        <taxon>Pentapetalae</taxon>
        <taxon>Caryophyllales</taxon>
        <taxon>Chenopodiaceae</taxon>
        <taxon>Chenopodioideae</taxon>
        <taxon>Atripliceae</taxon>
        <taxon>Chenopodium</taxon>
    </lineage>
</organism>
<keyword evidence="2" id="KW-1185">Reference proteome</keyword>
<proteinExistence type="predicted"/>
<dbReference type="AlphaFoldDB" id="A0A803KRC4"/>